<dbReference type="InterPro" id="IPR001810">
    <property type="entry name" value="F-box_dom"/>
</dbReference>
<comment type="caution">
    <text evidence="2">The sequence shown here is derived from an EMBL/GenBank/DDBJ whole genome shotgun (WGS) entry which is preliminary data.</text>
</comment>
<dbReference type="Gene3D" id="1.20.1280.50">
    <property type="match status" value="1"/>
</dbReference>
<dbReference type="AlphaFoldDB" id="A0A835LWG9"/>
<dbReference type="EMBL" id="JADFTS010000005">
    <property type="protein sequence ID" value="KAF9605784.1"/>
    <property type="molecule type" value="Genomic_DNA"/>
</dbReference>
<dbReference type="SMART" id="SM00256">
    <property type="entry name" value="FBOX"/>
    <property type="match status" value="1"/>
</dbReference>
<accession>A0A835LWG9</accession>
<dbReference type="Proteomes" id="UP000631114">
    <property type="component" value="Unassembled WGS sequence"/>
</dbReference>
<dbReference type="Pfam" id="PF12937">
    <property type="entry name" value="F-box-like"/>
    <property type="match status" value="1"/>
</dbReference>
<dbReference type="InterPro" id="IPR050796">
    <property type="entry name" value="SCF_F-box_component"/>
</dbReference>
<name>A0A835LWG9_9MAGN</name>
<gene>
    <name evidence="2" type="ORF">IFM89_018450</name>
</gene>
<dbReference type="InterPro" id="IPR036047">
    <property type="entry name" value="F-box-like_dom_sf"/>
</dbReference>
<evidence type="ECO:0000313" key="2">
    <source>
        <dbReference type="EMBL" id="KAF9605784.1"/>
    </source>
</evidence>
<feature type="domain" description="F-box" evidence="1">
    <location>
        <begin position="19"/>
        <end position="64"/>
    </location>
</feature>
<dbReference type="InterPro" id="IPR013187">
    <property type="entry name" value="F-box-assoc_dom_typ3"/>
</dbReference>
<dbReference type="SUPFAM" id="SSF81383">
    <property type="entry name" value="F-box domain"/>
    <property type="match status" value="1"/>
</dbReference>
<dbReference type="Pfam" id="PF08268">
    <property type="entry name" value="FBA_3"/>
    <property type="match status" value="1"/>
</dbReference>
<dbReference type="PANTHER" id="PTHR31672:SF10">
    <property type="entry name" value="F-BOX DOMAIN-CONTAINING PROTEIN"/>
    <property type="match status" value="1"/>
</dbReference>
<reference evidence="2 3" key="1">
    <citation type="submission" date="2020-10" db="EMBL/GenBank/DDBJ databases">
        <title>The Coptis chinensis genome and diversification of protoberbering-type alkaloids.</title>
        <authorList>
            <person name="Wang B."/>
            <person name="Shu S."/>
            <person name="Song C."/>
            <person name="Liu Y."/>
        </authorList>
    </citation>
    <scope>NUCLEOTIDE SEQUENCE [LARGE SCALE GENOMIC DNA]</scope>
    <source>
        <strain evidence="2">HL-2020</strain>
        <tissue evidence="2">Leaf</tissue>
    </source>
</reference>
<dbReference type="PROSITE" id="PS50181">
    <property type="entry name" value="FBOX"/>
    <property type="match status" value="1"/>
</dbReference>
<sequence length="331" mass="37999">MESSMVKRNTSCCTGETRCKGLPYLPFEIVFEILLVLPVESLVECRMVCKDWYRLIHNPHFVDLHMSQSISREQHRRYVLVPQGCSHKLSIYSLVEQGDNCWSAFEEILMSEIQVGLYFYIFGSCNGLLCIAQDCVYRRGFAFVDPVLICNLSTRECVKLPASTDPLIVTNPITRKQMVMPKIHPEVDLLQQDIGFGYDQEKALGEDLNFLMLYTGVIGLEYYSWIINSLASRSCLDNILVFNIHSEEFSTIKFPPSVEVETEENSRLLMNFKGSLALVEYDKSNTRVWQMINDNWICHTMINLVFFPLGTNINDSKLWGVQPQRGMSLAL</sequence>
<proteinExistence type="predicted"/>
<dbReference type="OrthoDB" id="5319261at2759"/>
<dbReference type="CDD" id="cd22157">
    <property type="entry name" value="F-box_AtFBW1-like"/>
    <property type="match status" value="1"/>
</dbReference>
<evidence type="ECO:0000313" key="3">
    <source>
        <dbReference type="Proteomes" id="UP000631114"/>
    </source>
</evidence>
<dbReference type="PANTHER" id="PTHR31672">
    <property type="entry name" value="BNACNNG10540D PROTEIN"/>
    <property type="match status" value="1"/>
</dbReference>
<keyword evidence="3" id="KW-1185">Reference proteome</keyword>
<organism evidence="2 3">
    <name type="scientific">Coptis chinensis</name>
    <dbReference type="NCBI Taxonomy" id="261450"/>
    <lineage>
        <taxon>Eukaryota</taxon>
        <taxon>Viridiplantae</taxon>
        <taxon>Streptophyta</taxon>
        <taxon>Embryophyta</taxon>
        <taxon>Tracheophyta</taxon>
        <taxon>Spermatophyta</taxon>
        <taxon>Magnoliopsida</taxon>
        <taxon>Ranunculales</taxon>
        <taxon>Ranunculaceae</taxon>
        <taxon>Coptidoideae</taxon>
        <taxon>Coptis</taxon>
    </lineage>
</organism>
<evidence type="ECO:0000259" key="1">
    <source>
        <dbReference type="PROSITE" id="PS50181"/>
    </source>
</evidence>
<protein>
    <recommendedName>
        <fullName evidence="1">F-box domain-containing protein</fullName>
    </recommendedName>
</protein>